<dbReference type="EMBL" id="NHYE01004291">
    <property type="protein sequence ID" value="PPQ85484.1"/>
    <property type="molecule type" value="Genomic_DNA"/>
</dbReference>
<name>A0A409X412_9AGAR</name>
<reference evidence="1 2" key="1">
    <citation type="journal article" date="2018" name="Evol. Lett.">
        <title>Horizontal gene cluster transfer increased hallucinogenic mushroom diversity.</title>
        <authorList>
            <person name="Reynolds H.T."/>
            <person name="Vijayakumar V."/>
            <person name="Gluck-Thaler E."/>
            <person name="Korotkin H.B."/>
            <person name="Matheny P.B."/>
            <person name="Slot J.C."/>
        </authorList>
    </citation>
    <scope>NUCLEOTIDE SEQUENCE [LARGE SCALE GENOMIC DNA]</scope>
    <source>
        <strain evidence="1 2">SRW20</strain>
    </source>
</reference>
<keyword evidence="2" id="KW-1185">Reference proteome</keyword>
<gene>
    <name evidence="1" type="ORF">CVT26_015255</name>
</gene>
<proteinExistence type="predicted"/>
<organism evidence="1 2">
    <name type="scientific">Gymnopilus dilepis</name>
    <dbReference type="NCBI Taxonomy" id="231916"/>
    <lineage>
        <taxon>Eukaryota</taxon>
        <taxon>Fungi</taxon>
        <taxon>Dikarya</taxon>
        <taxon>Basidiomycota</taxon>
        <taxon>Agaricomycotina</taxon>
        <taxon>Agaricomycetes</taxon>
        <taxon>Agaricomycetidae</taxon>
        <taxon>Agaricales</taxon>
        <taxon>Agaricineae</taxon>
        <taxon>Hymenogastraceae</taxon>
        <taxon>Gymnopilus</taxon>
    </lineage>
</organism>
<evidence type="ECO:0008006" key="3">
    <source>
        <dbReference type="Google" id="ProtNLM"/>
    </source>
</evidence>
<evidence type="ECO:0000313" key="2">
    <source>
        <dbReference type="Proteomes" id="UP000284706"/>
    </source>
</evidence>
<comment type="caution">
    <text evidence="1">The sequence shown here is derived from an EMBL/GenBank/DDBJ whole genome shotgun (WGS) entry which is preliminary data.</text>
</comment>
<dbReference type="Proteomes" id="UP000284706">
    <property type="component" value="Unassembled WGS sequence"/>
</dbReference>
<evidence type="ECO:0000313" key="1">
    <source>
        <dbReference type="EMBL" id="PPQ85484.1"/>
    </source>
</evidence>
<accession>A0A409X412</accession>
<dbReference type="AlphaFoldDB" id="A0A409X412"/>
<sequence>MPNINDKICCTGRECQISDWKTHKALCRQNRAGAGVLGWENAVLKFNSDHGCYSGTYAIGAVFRMCGNLSFEMPSLRTWKETWHAYACVVELLLIREEDQRGNIAYKSKFLSAYPVKVEDYLHQRRLRNYRKSVESMDWPVGVLLMSVTEPNGPIVNIVTAVRPLSKDDLMPPAFFALNMKRVYEMLKEVST</sequence>
<protein>
    <recommendedName>
        <fullName evidence="3">MYND-type domain-containing protein</fullName>
    </recommendedName>
</protein>
<dbReference type="InParanoid" id="A0A409X412"/>